<dbReference type="PANTHER" id="PTHR43877">
    <property type="entry name" value="AMINOALKYLPHOSPHONATE N-ACETYLTRANSFERASE-RELATED-RELATED"/>
    <property type="match status" value="1"/>
</dbReference>
<dbReference type="EC" id="2.3.1.266" evidence="3"/>
<comment type="catalytic activity">
    <reaction evidence="3">
        <text>N-terminal L-alanyl-[ribosomal protein bS18] + acetyl-CoA = N-terminal N(alpha)-acetyl-L-alanyl-[ribosomal protein bS18] + CoA + H(+)</text>
        <dbReference type="Rhea" id="RHEA:43756"/>
        <dbReference type="Rhea" id="RHEA-COMP:10676"/>
        <dbReference type="Rhea" id="RHEA-COMP:10677"/>
        <dbReference type="ChEBI" id="CHEBI:15378"/>
        <dbReference type="ChEBI" id="CHEBI:57287"/>
        <dbReference type="ChEBI" id="CHEBI:57288"/>
        <dbReference type="ChEBI" id="CHEBI:64718"/>
        <dbReference type="ChEBI" id="CHEBI:83683"/>
        <dbReference type="EC" id="2.3.1.266"/>
    </reaction>
</comment>
<comment type="function">
    <text evidence="3">Acetylates the N-terminal alanine of ribosomal protein bS18.</text>
</comment>
<dbReference type="InterPro" id="IPR050832">
    <property type="entry name" value="Bact_Acetyltransf"/>
</dbReference>
<evidence type="ECO:0000313" key="5">
    <source>
        <dbReference type="EMBL" id="MFC5727620.1"/>
    </source>
</evidence>
<keyword evidence="5" id="KW-0689">Ribosomal protein</keyword>
<keyword evidence="2 5" id="KW-0012">Acyltransferase</keyword>
<evidence type="ECO:0000256" key="2">
    <source>
        <dbReference type="ARBA" id="ARBA00023315"/>
    </source>
</evidence>
<comment type="caution">
    <text evidence="5">The sequence shown here is derived from an EMBL/GenBank/DDBJ whole genome shotgun (WGS) entry which is preliminary data.</text>
</comment>
<name>A0ABW0ZGG9_9ACTN</name>
<accession>A0ABW0ZGG9</accession>
<protein>
    <recommendedName>
        <fullName evidence="3">[Ribosomal protein bS18]-alanine N-acetyltransferase</fullName>
        <ecNumber evidence="3">2.3.1.266</ecNumber>
    </recommendedName>
</protein>
<keyword evidence="3" id="KW-0963">Cytoplasm</keyword>
<reference evidence="6" key="1">
    <citation type="journal article" date="2019" name="Int. J. Syst. Evol. Microbiol.">
        <title>The Global Catalogue of Microorganisms (GCM) 10K type strain sequencing project: providing services to taxonomists for standard genome sequencing and annotation.</title>
        <authorList>
            <consortium name="The Broad Institute Genomics Platform"/>
            <consortium name="The Broad Institute Genome Sequencing Center for Infectious Disease"/>
            <person name="Wu L."/>
            <person name="Ma J."/>
        </authorList>
    </citation>
    <scope>NUCLEOTIDE SEQUENCE [LARGE SCALE GENOMIC DNA]</scope>
    <source>
        <strain evidence="6">YIM 94188</strain>
    </source>
</reference>
<dbReference type="NCBIfam" id="TIGR01575">
    <property type="entry name" value="rimI"/>
    <property type="match status" value="1"/>
</dbReference>
<dbReference type="Proteomes" id="UP001596072">
    <property type="component" value="Unassembled WGS sequence"/>
</dbReference>
<gene>
    <name evidence="5" type="primary">rimI</name>
    <name evidence="5" type="ORF">ACFPQB_01730</name>
</gene>
<evidence type="ECO:0000256" key="3">
    <source>
        <dbReference type="RuleBase" id="RU363094"/>
    </source>
</evidence>
<evidence type="ECO:0000259" key="4">
    <source>
        <dbReference type="PROSITE" id="PS51186"/>
    </source>
</evidence>
<proteinExistence type="inferred from homology"/>
<evidence type="ECO:0000256" key="1">
    <source>
        <dbReference type="ARBA" id="ARBA00022679"/>
    </source>
</evidence>
<evidence type="ECO:0000313" key="6">
    <source>
        <dbReference type="Proteomes" id="UP001596072"/>
    </source>
</evidence>
<keyword evidence="6" id="KW-1185">Reference proteome</keyword>
<keyword evidence="5" id="KW-0687">Ribonucleoprotein</keyword>
<feature type="domain" description="N-acetyltransferase" evidence="4">
    <location>
        <begin position="5"/>
        <end position="150"/>
    </location>
</feature>
<dbReference type="Pfam" id="PF00583">
    <property type="entry name" value="Acetyltransf_1"/>
    <property type="match status" value="1"/>
</dbReference>
<dbReference type="GO" id="GO:0008999">
    <property type="term" value="F:protein-N-terminal-alanine acetyltransferase activity"/>
    <property type="evidence" value="ECO:0007669"/>
    <property type="project" value="UniProtKB-EC"/>
</dbReference>
<organism evidence="5 6">
    <name type="scientific">Nocardioides vastitatis</name>
    <dbReference type="NCBI Taxonomy" id="2568655"/>
    <lineage>
        <taxon>Bacteria</taxon>
        <taxon>Bacillati</taxon>
        <taxon>Actinomycetota</taxon>
        <taxon>Actinomycetes</taxon>
        <taxon>Propionibacteriales</taxon>
        <taxon>Nocardioidaceae</taxon>
        <taxon>Nocardioides</taxon>
    </lineage>
</organism>
<comment type="subcellular location">
    <subcellularLocation>
        <location evidence="3">Cytoplasm</location>
    </subcellularLocation>
</comment>
<sequence length="153" mass="16257">MTPVTAVRRATVDDVEDITALEAEAFPDPWSENLVAQGADGSLPTVSYLVVERDGTFAGYAVVSVVDVDAELQRVAVLPGLRRTGVASALLDAARAHAAREGAGRLLLEVREDNAAAQSFYARHGFTELGRRPGYYRDGTTALVLSTPVTMAP</sequence>
<dbReference type="GO" id="GO:0005840">
    <property type="term" value="C:ribosome"/>
    <property type="evidence" value="ECO:0007669"/>
    <property type="project" value="UniProtKB-KW"/>
</dbReference>
<dbReference type="Gene3D" id="3.40.630.30">
    <property type="match status" value="1"/>
</dbReference>
<dbReference type="InterPro" id="IPR016181">
    <property type="entry name" value="Acyl_CoA_acyltransferase"/>
</dbReference>
<comment type="similarity">
    <text evidence="3">Belongs to the acetyltransferase family. RimI subfamily.</text>
</comment>
<dbReference type="EMBL" id="JBHSNS010000001">
    <property type="protein sequence ID" value="MFC5727620.1"/>
    <property type="molecule type" value="Genomic_DNA"/>
</dbReference>
<dbReference type="SUPFAM" id="SSF55729">
    <property type="entry name" value="Acyl-CoA N-acyltransferases (Nat)"/>
    <property type="match status" value="1"/>
</dbReference>
<keyword evidence="1 5" id="KW-0808">Transferase</keyword>
<dbReference type="InterPro" id="IPR000182">
    <property type="entry name" value="GNAT_dom"/>
</dbReference>
<dbReference type="InterPro" id="IPR006464">
    <property type="entry name" value="AcTrfase_RimI/Ard1"/>
</dbReference>
<dbReference type="PROSITE" id="PS51186">
    <property type="entry name" value="GNAT"/>
    <property type="match status" value="1"/>
</dbReference>
<dbReference type="CDD" id="cd04301">
    <property type="entry name" value="NAT_SF"/>
    <property type="match status" value="1"/>
</dbReference>